<gene>
    <name evidence="2" type="ORF">OHK93_000263</name>
</gene>
<feature type="active site" evidence="1">
    <location>
        <position position="52"/>
    </location>
</feature>
<dbReference type="Proteomes" id="UP001161017">
    <property type="component" value="Unassembled WGS sequence"/>
</dbReference>
<accession>A0AA43QEJ9</accession>
<dbReference type="AlphaFoldDB" id="A0AA43QEJ9"/>
<dbReference type="SUPFAM" id="SSF54506">
    <property type="entry name" value="Diaminopimelate epimerase-like"/>
    <property type="match status" value="1"/>
</dbReference>
<dbReference type="PANTHER" id="PTHR13774">
    <property type="entry name" value="PHENAZINE BIOSYNTHESIS PROTEIN"/>
    <property type="match status" value="1"/>
</dbReference>
<evidence type="ECO:0000313" key="2">
    <source>
        <dbReference type="EMBL" id="MDI1485128.1"/>
    </source>
</evidence>
<dbReference type="NCBIfam" id="TIGR00654">
    <property type="entry name" value="PhzF_family"/>
    <property type="match status" value="1"/>
</dbReference>
<keyword evidence="3" id="KW-1185">Reference proteome</keyword>
<organism evidence="2 3">
    <name type="scientific">Ramalina farinacea</name>
    <dbReference type="NCBI Taxonomy" id="258253"/>
    <lineage>
        <taxon>Eukaryota</taxon>
        <taxon>Fungi</taxon>
        <taxon>Dikarya</taxon>
        <taxon>Ascomycota</taxon>
        <taxon>Pezizomycotina</taxon>
        <taxon>Lecanoromycetes</taxon>
        <taxon>OSLEUM clade</taxon>
        <taxon>Lecanoromycetidae</taxon>
        <taxon>Lecanorales</taxon>
        <taxon>Lecanorineae</taxon>
        <taxon>Ramalinaceae</taxon>
        <taxon>Ramalina</taxon>
    </lineage>
</organism>
<name>A0AA43QEJ9_9LECA</name>
<dbReference type="EMBL" id="JAPUFD010000001">
    <property type="protein sequence ID" value="MDI1485128.1"/>
    <property type="molecule type" value="Genomic_DNA"/>
</dbReference>
<dbReference type="PANTHER" id="PTHR13774:SF32">
    <property type="entry name" value="ANTISENSE-ENHANCING SEQUENCE 1"/>
    <property type="match status" value="1"/>
</dbReference>
<evidence type="ECO:0008006" key="4">
    <source>
        <dbReference type="Google" id="ProtNLM"/>
    </source>
</evidence>
<dbReference type="GO" id="GO:0016853">
    <property type="term" value="F:isomerase activity"/>
    <property type="evidence" value="ECO:0007669"/>
    <property type="project" value="TreeGrafter"/>
</dbReference>
<evidence type="ECO:0000313" key="3">
    <source>
        <dbReference type="Proteomes" id="UP001161017"/>
    </source>
</evidence>
<dbReference type="Gene3D" id="3.10.310.10">
    <property type="entry name" value="Diaminopimelate Epimerase, Chain A, domain 1"/>
    <property type="match status" value="2"/>
</dbReference>
<evidence type="ECO:0000256" key="1">
    <source>
        <dbReference type="PIRSR" id="PIRSR016184-1"/>
    </source>
</evidence>
<proteinExistence type="predicted"/>
<dbReference type="Pfam" id="PF02567">
    <property type="entry name" value="PhzC-PhzF"/>
    <property type="match status" value="1"/>
</dbReference>
<dbReference type="PIRSF" id="PIRSF016184">
    <property type="entry name" value="PhzC_PhzF"/>
    <property type="match status" value="1"/>
</dbReference>
<dbReference type="InterPro" id="IPR003719">
    <property type="entry name" value="Phenazine_PhzF-like"/>
</dbReference>
<sequence length="309" mass="33976">MVGSKSLKFATLDVFTSSAFQGNQLAIVNLPGNINLEQDTKQRIAREFNFSETVFIHDPTSDNEDRRVDIFTLTQELPFAGHPVIGTLCHLCQVSDPPLRKVNLSLKAGTLVGRYDPETRLAEAEIPHDVRLHQARAPRDILDCQLNTLPAGNQWPNEFPVVSVVKGMTFVLIAMPDLAALSSLDPLNQKGVHEQDKLDEGWQSSFMAPYYYTITEQTPSLIRIRSRMMEPTVGEDPCTGSAASTLAAYLALEHGQPGRTYAYSIEQGVEMGRAGEIHVKVTLGQSRGIEKLVLAGSAVLMTQGVLYLP</sequence>
<protein>
    <recommendedName>
        <fullName evidence="4">Phenazine biosynthesis-like protein</fullName>
    </recommendedName>
</protein>
<dbReference type="GO" id="GO:0005737">
    <property type="term" value="C:cytoplasm"/>
    <property type="evidence" value="ECO:0007669"/>
    <property type="project" value="TreeGrafter"/>
</dbReference>
<comment type="caution">
    <text evidence="2">The sequence shown here is derived from an EMBL/GenBank/DDBJ whole genome shotgun (WGS) entry which is preliminary data.</text>
</comment>
<reference evidence="2" key="1">
    <citation type="journal article" date="2023" name="Genome Biol. Evol.">
        <title>First Whole Genome Sequence and Flow Cytometry Genome Size Data for the Lichen-Forming Fungus Ramalina farinacea (Ascomycota).</title>
        <authorList>
            <person name="Llewellyn T."/>
            <person name="Mian S."/>
            <person name="Hill R."/>
            <person name="Leitch I.J."/>
            <person name="Gaya E."/>
        </authorList>
    </citation>
    <scope>NUCLEOTIDE SEQUENCE</scope>
    <source>
        <strain evidence="2">LIQ254RAFAR</strain>
    </source>
</reference>